<evidence type="ECO:0000256" key="6">
    <source>
        <dbReference type="ARBA" id="ARBA00022833"/>
    </source>
</evidence>
<gene>
    <name evidence="12" type="primary">MEP1_1</name>
    <name evidence="12" type="ORF">Hypma_014725</name>
</gene>
<dbReference type="SUPFAM" id="SSF55486">
    <property type="entry name" value="Metalloproteases ('zincins'), catalytic domain"/>
    <property type="match status" value="1"/>
</dbReference>
<dbReference type="AlphaFoldDB" id="A0A369J913"/>
<keyword evidence="3" id="KW-0479">Metal-binding</keyword>
<keyword evidence="2" id="KW-0645">Protease</keyword>
<dbReference type="CDD" id="cd04275">
    <property type="entry name" value="ZnMc_pappalysin_like"/>
    <property type="match status" value="1"/>
</dbReference>
<dbReference type="STRING" id="39966.A0A369J913"/>
<sequence length="311" mass="33660">MLFSFFFTLLLSASVSLGAPYLQKRSAVTLRRGCGVHISDEKVASAERRFSSNRLPASNPNATAIIDVHFHIVAANETLEGGWVPDSQLKAQIDVLNKDYTGTGLSWNHVNTTRILSKEWFEGVAPETPESSAMKQVLRTGNASTLNIYTAGFVTNAGAAGLLGYATFPVDYKSASWDDGVVVRYTTLPGGTAPKFNLGRTLTHEVGHWLGLYHTFQGGCQGSGDSVDDTAPEESPANGCPIDRKTCPGDQKDPIHNFMDYTDDSCMIGFTSGQATRMKAQIRTFRGVVIFKNHQRIMTSALQALSSVGAE</sequence>
<dbReference type="InterPro" id="IPR024079">
    <property type="entry name" value="MetalloPept_cat_dom_sf"/>
</dbReference>
<dbReference type="Proteomes" id="UP000076154">
    <property type="component" value="Unassembled WGS sequence"/>
</dbReference>
<dbReference type="GO" id="GO:0046872">
    <property type="term" value="F:metal ion binding"/>
    <property type="evidence" value="ECO:0007669"/>
    <property type="project" value="UniProtKB-KW"/>
</dbReference>
<dbReference type="GO" id="GO:0006508">
    <property type="term" value="P:proteolysis"/>
    <property type="evidence" value="ECO:0007669"/>
    <property type="project" value="UniProtKB-KW"/>
</dbReference>
<keyword evidence="4 10" id="KW-0732">Signal</keyword>
<evidence type="ECO:0000256" key="3">
    <source>
        <dbReference type="ARBA" id="ARBA00022723"/>
    </source>
</evidence>
<keyword evidence="6" id="KW-0862">Zinc</keyword>
<dbReference type="GO" id="GO:0008237">
    <property type="term" value="F:metallopeptidase activity"/>
    <property type="evidence" value="ECO:0007669"/>
    <property type="project" value="UniProtKB-KW"/>
</dbReference>
<feature type="region of interest" description="Disordered" evidence="9">
    <location>
        <begin position="223"/>
        <end position="244"/>
    </location>
</feature>
<keyword evidence="5" id="KW-0378">Hydrolase</keyword>
<evidence type="ECO:0000256" key="4">
    <source>
        <dbReference type="ARBA" id="ARBA00022729"/>
    </source>
</evidence>
<name>A0A369J913_HYPMA</name>
<dbReference type="InterPro" id="IPR008754">
    <property type="entry name" value="Peptidase_M43"/>
</dbReference>
<dbReference type="PANTHER" id="PTHR47466:SF1">
    <property type="entry name" value="METALLOPROTEASE MEP1 (AFU_ORTHOLOGUE AFUA_1G07730)-RELATED"/>
    <property type="match status" value="1"/>
</dbReference>
<dbReference type="EMBL" id="LUEZ02000090">
    <property type="protein sequence ID" value="RDB18609.1"/>
    <property type="molecule type" value="Genomic_DNA"/>
</dbReference>
<keyword evidence="8" id="KW-1015">Disulfide bond</keyword>
<evidence type="ECO:0000259" key="11">
    <source>
        <dbReference type="Pfam" id="PF05572"/>
    </source>
</evidence>
<keyword evidence="13" id="KW-1185">Reference proteome</keyword>
<proteinExistence type="inferred from homology"/>
<dbReference type="Gene3D" id="3.40.390.10">
    <property type="entry name" value="Collagenase (Catalytic Domain)"/>
    <property type="match status" value="1"/>
</dbReference>
<evidence type="ECO:0000256" key="10">
    <source>
        <dbReference type="SAM" id="SignalP"/>
    </source>
</evidence>
<evidence type="ECO:0000256" key="9">
    <source>
        <dbReference type="SAM" id="MobiDB-lite"/>
    </source>
</evidence>
<accession>A0A369J913</accession>
<feature type="signal peptide" evidence="10">
    <location>
        <begin position="1"/>
        <end position="18"/>
    </location>
</feature>
<dbReference type="OrthoDB" id="536211at2759"/>
<dbReference type="Pfam" id="PF05572">
    <property type="entry name" value="Peptidase_M43"/>
    <property type="match status" value="1"/>
</dbReference>
<evidence type="ECO:0000256" key="2">
    <source>
        <dbReference type="ARBA" id="ARBA00022670"/>
    </source>
</evidence>
<dbReference type="InParanoid" id="A0A369J913"/>
<reference evidence="12" key="1">
    <citation type="submission" date="2018-04" db="EMBL/GenBank/DDBJ databases">
        <title>Whole genome sequencing of Hypsizygus marmoreus.</title>
        <authorList>
            <person name="Choi I.-G."/>
            <person name="Min B."/>
            <person name="Kim J.-G."/>
            <person name="Kim S."/>
            <person name="Oh Y.-L."/>
            <person name="Kong W.-S."/>
            <person name="Park H."/>
            <person name="Jeong J."/>
            <person name="Song E.-S."/>
        </authorList>
    </citation>
    <scope>NUCLEOTIDE SEQUENCE [LARGE SCALE GENOMIC DNA]</scope>
    <source>
        <strain evidence="12">51987-8</strain>
    </source>
</reference>
<evidence type="ECO:0000313" key="13">
    <source>
        <dbReference type="Proteomes" id="UP000076154"/>
    </source>
</evidence>
<organism evidence="12 13">
    <name type="scientific">Hypsizygus marmoreus</name>
    <name type="common">White beech mushroom</name>
    <name type="synonym">Agaricus marmoreus</name>
    <dbReference type="NCBI Taxonomy" id="39966"/>
    <lineage>
        <taxon>Eukaryota</taxon>
        <taxon>Fungi</taxon>
        <taxon>Dikarya</taxon>
        <taxon>Basidiomycota</taxon>
        <taxon>Agaricomycotina</taxon>
        <taxon>Agaricomycetes</taxon>
        <taxon>Agaricomycetidae</taxon>
        <taxon>Agaricales</taxon>
        <taxon>Tricholomatineae</taxon>
        <taxon>Lyophyllaceae</taxon>
        <taxon>Hypsizygus</taxon>
    </lineage>
</organism>
<evidence type="ECO:0000256" key="1">
    <source>
        <dbReference type="ARBA" id="ARBA00008721"/>
    </source>
</evidence>
<evidence type="ECO:0000256" key="8">
    <source>
        <dbReference type="ARBA" id="ARBA00023157"/>
    </source>
</evidence>
<protein>
    <submittedName>
        <fullName evidence="12">Extracellular metalloprotease 1</fullName>
    </submittedName>
</protein>
<comment type="similarity">
    <text evidence="1">Belongs to the peptidase M43B family.</text>
</comment>
<keyword evidence="7 12" id="KW-0482">Metalloprotease</keyword>
<evidence type="ECO:0000256" key="5">
    <source>
        <dbReference type="ARBA" id="ARBA00022801"/>
    </source>
</evidence>
<comment type="caution">
    <text evidence="12">The sequence shown here is derived from an EMBL/GenBank/DDBJ whole genome shotgun (WGS) entry which is preliminary data.</text>
</comment>
<dbReference type="PANTHER" id="PTHR47466">
    <property type="match status" value="1"/>
</dbReference>
<feature type="chain" id="PRO_5016703098" evidence="10">
    <location>
        <begin position="19"/>
        <end position="311"/>
    </location>
</feature>
<evidence type="ECO:0000313" key="12">
    <source>
        <dbReference type="EMBL" id="RDB18609.1"/>
    </source>
</evidence>
<evidence type="ECO:0000256" key="7">
    <source>
        <dbReference type="ARBA" id="ARBA00023049"/>
    </source>
</evidence>
<feature type="domain" description="Peptidase M43 pregnancy-associated plasma-A" evidence="11">
    <location>
        <begin position="146"/>
        <end position="281"/>
    </location>
</feature>